<sequence length="518" mass="57377">MTSTLRATAYCIRLNEQAQSSSHKDNSVSNDTEMQVLAGLIVNSLAEVSRSRQLYASGFNKSGNTKRHHLWCEFGYPERLDFDHFYNMYERNGAAFGAVHKLLDACWTDTPVIVDGDETKKSKKSTPWEKKVTKLMKKYWAKVKDADRRNLVGHYSALILQFADSRKWDEPVNREVMRNSRERGLVKMIPAWEAQVKPGELEQDQKLLNYGMPKFYYFQEQQIGDNGNISGPMRSINIHPERIIMFCEGSEDESSLAGIPFLRAGYNDLLDMGKTSGGSAEGFLKNASRQLGINMSKDTNLKTIADDAKKAGYSGLAEALNAAIQKLNSGTDSALVTQDGEAKVLSVAAADPGPTWTVSANQFSSSVQMPFTILFGQQTGRLASDQDKNDFAKRCNGRRNGFQTDRASAVIERLWTVEVIEPPKSGEITLTWSDLLAPSEKEKIANMKEMAAVAKDTQQAYGTPAVDENEVREAGELEPRDDVKPPDPNKKVTTDDPLSDDAGAKDESRDTGSTAQQG</sequence>
<evidence type="ECO:0000256" key="1">
    <source>
        <dbReference type="SAM" id="MobiDB-lite"/>
    </source>
</evidence>
<proteinExistence type="predicted"/>
<feature type="region of interest" description="Disordered" evidence="1">
    <location>
        <begin position="458"/>
        <end position="518"/>
    </location>
</feature>
<protein>
    <submittedName>
        <fullName evidence="3">Protein of uncharacterized function (DUF1073)</fullName>
    </submittedName>
</protein>
<evidence type="ECO:0000259" key="2">
    <source>
        <dbReference type="Pfam" id="PF06381"/>
    </source>
</evidence>
<dbReference type="Pfam" id="PF06381">
    <property type="entry name" value="Phage_portal_3"/>
    <property type="match status" value="1"/>
</dbReference>
<feature type="domain" description="Anti-CBASS protein Acb1-like N-terminal" evidence="2">
    <location>
        <begin position="87"/>
        <end position="453"/>
    </location>
</feature>
<evidence type="ECO:0000313" key="3">
    <source>
        <dbReference type="EMBL" id="STQ81313.1"/>
    </source>
</evidence>
<reference evidence="3 4" key="1">
    <citation type="submission" date="2018-06" db="EMBL/GenBank/DDBJ databases">
        <authorList>
            <consortium name="Pathogen Informatics"/>
            <person name="Doyle S."/>
        </authorList>
    </citation>
    <scope>NUCLEOTIDE SEQUENCE [LARGE SCALE GENOMIC DNA]</scope>
    <source>
        <strain evidence="3 4">NCTC8105</strain>
    </source>
</reference>
<evidence type="ECO:0000313" key="4">
    <source>
        <dbReference type="Proteomes" id="UP000254821"/>
    </source>
</evidence>
<feature type="compositionally biased region" description="Basic and acidic residues" evidence="1">
    <location>
        <begin position="469"/>
        <end position="494"/>
    </location>
</feature>
<dbReference type="EMBL" id="UGHP01000001">
    <property type="protein sequence ID" value="STQ81313.1"/>
    <property type="molecule type" value="Genomic_DNA"/>
</dbReference>
<accession>A0A377PPR7</accession>
<dbReference type="Proteomes" id="UP000254821">
    <property type="component" value="Unassembled WGS sequence"/>
</dbReference>
<organism evidence="3 4">
    <name type="scientific">Hafnia alvei</name>
    <dbReference type="NCBI Taxonomy" id="569"/>
    <lineage>
        <taxon>Bacteria</taxon>
        <taxon>Pseudomonadati</taxon>
        <taxon>Pseudomonadota</taxon>
        <taxon>Gammaproteobacteria</taxon>
        <taxon>Enterobacterales</taxon>
        <taxon>Hafniaceae</taxon>
        <taxon>Hafnia</taxon>
    </lineage>
</organism>
<name>A0A377PPR7_HAFAL</name>
<dbReference type="InterPro" id="IPR024459">
    <property type="entry name" value="Acb1-like_N"/>
</dbReference>
<dbReference type="AlphaFoldDB" id="A0A377PPR7"/>
<gene>
    <name evidence="3" type="ORF">NCTC8105_03493</name>
</gene>